<feature type="domain" description="Bacterial transcriptional activator" evidence="4">
    <location>
        <begin position="101"/>
        <end position="241"/>
    </location>
</feature>
<dbReference type="SUPFAM" id="SSF46894">
    <property type="entry name" value="C-terminal effector domain of the bipartite response regulators"/>
    <property type="match status" value="1"/>
</dbReference>
<dbReference type="InterPro" id="IPR036388">
    <property type="entry name" value="WH-like_DNA-bd_sf"/>
</dbReference>
<dbReference type="Pfam" id="PF03704">
    <property type="entry name" value="BTAD"/>
    <property type="match status" value="1"/>
</dbReference>
<dbReference type="SUPFAM" id="SSF52540">
    <property type="entry name" value="P-loop containing nucleoside triphosphate hydrolases"/>
    <property type="match status" value="1"/>
</dbReference>
<organism evidence="5 6">
    <name type="scientific">Actinomycetospora termitidis</name>
    <dbReference type="NCBI Taxonomy" id="3053470"/>
    <lineage>
        <taxon>Bacteria</taxon>
        <taxon>Bacillati</taxon>
        <taxon>Actinomycetota</taxon>
        <taxon>Actinomycetes</taxon>
        <taxon>Pseudonocardiales</taxon>
        <taxon>Pseudonocardiaceae</taxon>
        <taxon>Actinomycetospora</taxon>
    </lineage>
</organism>
<dbReference type="InterPro" id="IPR016032">
    <property type="entry name" value="Sig_transdc_resp-reg_C-effctor"/>
</dbReference>
<evidence type="ECO:0000256" key="1">
    <source>
        <dbReference type="ARBA" id="ARBA00023015"/>
    </source>
</evidence>
<dbReference type="PANTHER" id="PTHR35807:SF1">
    <property type="entry name" value="TRANSCRIPTIONAL REGULATOR REDD"/>
    <property type="match status" value="1"/>
</dbReference>
<dbReference type="PANTHER" id="PTHR35807">
    <property type="entry name" value="TRANSCRIPTIONAL REGULATOR REDD-RELATED"/>
    <property type="match status" value="1"/>
</dbReference>
<proteinExistence type="predicted"/>
<evidence type="ECO:0000256" key="3">
    <source>
        <dbReference type="SAM" id="Phobius"/>
    </source>
</evidence>
<keyword evidence="3" id="KW-0472">Membrane</keyword>
<dbReference type="RefSeq" id="WP_286055846.1">
    <property type="nucleotide sequence ID" value="NZ_JASVWF010000006.1"/>
</dbReference>
<dbReference type="SUPFAM" id="SSF48452">
    <property type="entry name" value="TPR-like"/>
    <property type="match status" value="1"/>
</dbReference>
<evidence type="ECO:0000313" key="6">
    <source>
        <dbReference type="Proteomes" id="UP001231924"/>
    </source>
</evidence>
<dbReference type="InterPro" id="IPR005158">
    <property type="entry name" value="BTAD"/>
</dbReference>
<reference evidence="5 6" key="1">
    <citation type="submission" date="2023-06" db="EMBL/GenBank/DDBJ databases">
        <title>Actinomycetospora Odt1-22.</title>
        <authorList>
            <person name="Supong K."/>
        </authorList>
    </citation>
    <scope>NUCLEOTIDE SEQUENCE [LARGE SCALE GENOMIC DNA]</scope>
    <source>
        <strain evidence="5 6">Odt1-22</strain>
    </source>
</reference>
<dbReference type="SMART" id="SM01043">
    <property type="entry name" value="BTAD"/>
    <property type="match status" value="1"/>
</dbReference>
<dbReference type="Pfam" id="PF13191">
    <property type="entry name" value="AAA_16"/>
    <property type="match status" value="1"/>
</dbReference>
<gene>
    <name evidence="5" type="ORF">QRT03_23965</name>
</gene>
<dbReference type="InterPro" id="IPR027417">
    <property type="entry name" value="P-loop_NTPase"/>
</dbReference>
<dbReference type="Gene3D" id="1.25.40.10">
    <property type="entry name" value="Tetratricopeptide repeat domain"/>
    <property type="match status" value="1"/>
</dbReference>
<dbReference type="InterPro" id="IPR051677">
    <property type="entry name" value="AfsR-DnrI-RedD_regulator"/>
</dbReference>
<sequence>MVECGPIRLLGGLGVEDGVALRTPPGTGLQVLLALLATSPGTPVERDLLCTELWSDAAMPRNPAASLHTRMTRLRDWLGIPRDGLVSATGAYTLQIDPATVDLTRFHRAADAALGAVGPHTVDVADEALAVWGGCPWPGLSSPRLDLARRHAQARHRLVVETRIRGLLEVGRPLEAVDAVTPLVAEEPEVEVWHALLVRALHETGRPREATEAYLAARRHLRAELAVDPGEELREAYRRLLADRARTWTDAGARTGTRLVGREAPLARIAAGLDSDAPDGLIVVVEGEAGIGKSTLLAAARDAARRSATTAPGAWDESRTPMAAWFEALGPPPEGPAGAPVPWVRQRLAELAVDAPVLVTLDDAHHADSASLAALGGLAQHGVPPHVVVLVAARVPDVVPHPDWSACRAELARAAGTVVLTLPDLPPAAVAELVDAHLGRLGRDAVRRLSVLVHRRAGGHPLHTVALLDQLTGQPDEAAAVAAAAQVPDRLRAVLEHQVGRLDRAARRTLEAFAVLRPVPITALAAVLDRSAVAVADDLRAAAEFRLVVTDGDAFDVRHDLVAATVSDLVPAPVRVTLHRTRLEKLPPEADPFARLRHTLGAAPELDDRTVALARRDAGVAAYERRALTEALDLLDDAGEVLRHDLVVLVHRGLVLGALGRLDEADVVLDDAVSRALASRDPDPVLLVRAAVGDEPLGRSVRGDPRRLARLHRTRHLALPPDSRFELLVALLREESLIGTPRPALLAEMRRLAETPGTSVRMRARARALEVRQLVEGPEPAARRLELATDGLELAREAGDPTVVLDATELLMTAALGAGDVERALELRGTLATQATRWHRPRLIWAARVLESALALARGEVESADAGATASLQLGQELGVGDALPAFGVHLMIRNWMAGTADDLGDLAHQAATDNPAMAAWAAAAAVARARGGRRDEAASWLAAFRARRAATSSRLFDRPALCLAACVAWTLGDVETARLVRRELPADPDAVVILGFGAVITGPAALFAGIAAMTLGDLATARADVAAAEKLATSLGWTPWADAAARLGTALDGGVVDLPLGMGGRGDGR</sequence>
<name>A0ABT7MEF2_9PSEU</name>
<keyword evidence="6" id="KW-1185">Reference proteome</keyword>
<evidence type="ECO:0000313" key="5">
    <source>
        <dbReference type="EMBL" id="MDL5159045.1"/>
    </source>
</evidence>
<feature type="transmembrane region" description="Helical" evidence="3">
    <location>
        <begin position="991"/>
        <end position="1013"/>
    </location>
</feature>
<accession>A0ABT7MEF2</accession>
<comment type="caution">
    <text evidence="5">The sequence shown here is derived from an EMBL/GenBank/DDBJ whole genome shotgun (WGS) entry which is preliminary data.</text>
</comment>
<dbReference type="Gene3D" id="1.10.10.10">
    <property type="entry name" value="Winged helix-like DNA-binding domain superfamily/Winged helix DNA-binding domain"/>
    <property type="match status" value="1"/>
</dbReference>
<protein>
    <submittedName>
        <fullName evidence="5">BTAD domain-containing putative transcriptional regulator</fullName>
    </submittedName>
</protein>
<dbReference type="EMBL" id="JASVWF010000006">
    <property type="protein sequence ID" value="MDL5159045.1"/>
    <property type="molecule type" value="Genomic_DNA"/>
</dbReference>
<dbReference type="Gene3D" id="3.40.50.300">
    <property type="entry name" value="P-loop containing nucleotide triphosphate hydrolases"/>
    <property type="match status" value="1"/>
</dbReference>
<evidence type="ECO:0000256" key="2">
    <source>
        <dbReference type="ARBA" id="ARBA00023163"/>
    </source>
</evidence>
<dbReference type="Proteomes" id="UP001231924">
    <property type="component" value="Unassembled WGS sequence"/>
</dbReference>
<keyword evidence="3" id="KW-0812">Transmembrane</keyword>
<dbReference type="InterPro" id="IPR041664">
    <property type="entry name" value="AAA_16"/>
</dbReference>
<dbReference type="InterPro" id="IPR011990">
    <property type="entry name" value="TPR-like_helical_dom_sf"/>
</dbReference>
<keyword evidence="2" id="KW-0804">Transcription</keyword>
<keyword evidence="1" id="KW-0805">Transcription regulation</keyword>
<evidence type="ECO:0000259" key="4">
    <source>
        <dbReference type="SMART" id="SM01043"/>
    </source>
</evidence>
<keyword evidence="3" id="KW-1133">Transmembrane helix</keyword>